<keyword evidence="3" id="KW-1185">Reference proteome</keyword>
<feature type="region of interest" description="Disordered" evidence="1">
    <location>
        <begin position="86"/>
        <end position="105"/>
    </location>
</feature>
<name>A0ABU9SHM4_9BURK</name>
<gene>
    <name evidence="2" type="ORF">VSR33_25530</name>
</gene>
<dbReference type="RefSeq" id="WP_141710602.1">
    <property type="nucleotide sequence ID" value="NZ_JAYMRW010000012.1"/>
</dbReference>
<comment type="caution">
    <text evidence="2">The sequence shown here is derived from an EMBL/GenBank/DDBJ whole genome shotgun (WGS) entry which is preliminary data.</text>
</comment>
<proteinExistence type="predicted"/>
<reference evidence="2 3" key="1">
    <citation type="submission" date="2024-01" db="EMBL/GenBank/DDBJ databases">
        <title>The diversity of rhizobia nodulating Mimosa spp. in eleven states of Brazil covering several biomes is determined by host plant, location, and edaphic factors.</title>
        <authorList>
            <person name="Rouws L."/>
            <person name="Barauna A."/>
            <person name="Beukes C."/>
            <person name="De Faria S.M."/>
            <person name="Gross E."/>
            <person name="Dos Reis Junior F.B."/>
            <person name="Simon M."/>
            <person name="Maluk M."/>
            <person name="Odee D.W."/>
            <person name="Kenicer G."/>
            <person name="Young J.P.W."/>
            <person name="Reis V.M."/>
            <person name="Zilli J."/>
            <person name="James E.K."/>
        </authorList>
    </citation>
    <scope>NUCLEOTIDE SEQUENCE [LARGE SCALE GENOMIC DNA]</scope>
    <source>
        <strain evidence="2 3">JPY164</strain>
    </source>
</reference>
<sequence length="105" mass="11738">MSSRVSPTVSDLGSQPACRARCLLLSEAPAQSPDRFASTKYRRGKRLLQSRCRKFAHRLREDCNAIAAVSPARQAGMESVVRASLHRRKTHRGSFGKALRKRYPA</sequence>
<dbReference type="Proteomes" id="UP001390669">
    <property type="component" value="Unassembled WGS sequence"/>
</dbReference>
<accession>A0ABU9SHM4</accession>
<dbReference type="EMBL" id="JAYMRW010000012">
    <property type="protein sequence ID" value="MEM5450848.1"/>
    <property type="molecule type" value="Genomic_DNA"/>
</dbReference>
<organism evidence="2 3">
    <name type="scientific">Paraburkholderia guartelaensis</name>
    <dbReference type="NCBI Taxonomy" id="2546446"/>
    <lineage>
        <taxon>Bacteria</taxon>
        <taxon>Pseudomonadati</taxon>
        <taxon>Pseudomonadota</taxon>
        <taxon>Betaproteobacteria</taxon>
        <taxon>Burkholderiales</taxon>
        <taxon>Burkholderiaceae</taxon>
        <taxon>Paraburkholderia</taxon>
    </lineage>
</organism>
<evidence type="ECO:0000313" key="2">
    <source>
        <dbReference type="EMBL" id="MEM5450848.1"/>
    </source>
</evidence>
<evidence type="ECO:0000256" key="1">
    <source>
        <dbReference type="SAM" id="MobiDB-lite"/>
    </source>
</evidence>
<evidence type="ECO:0000313" key="3">
    <source>
        <dbReference type="Proteomes" id="UP001390669"/>
    </source>
</evidence>
<protein>
    <submittedName>
        <fullName evidence="2">Uncharacterized protein</fullName>
    </submittedName>
</protein>